<evidence type="ECO:0000259" key="6">
    <source>
        <dbReference type="PROSITE" id="PS50893"/>
    </source>
</evidence>
<dbReference type="PANTHER" id="PTHR42711:SF16">
    <property type="entry name" value="ABC TRANSPORTER ATP-BINDING PROTEIN"/>
    <property type="match status" value="1"/>
</dbReference>
<dbReference type="SUPFAM" id="SSF52540">
    <property type="entry name" value="P-loop containing nucleoside triphosphate hydrolases"/>
    <property type="match status" value="1"/>
</dbReference>
<organism evidence="7 8">
    <name type="scientific">Ornithinimicrobium faecis</name>
    <dbReference type="NCBI Taxonomy" id="2934158"/>
    <lineage>
        <taxon>Bacteria</taxon>
        <taxon>Bacillati</taxon>
        <taxon>Actinomycetota</taxon>
        <taxon>Actinomycetes</taxon>
        <taxon>Micrococcales</taxon>
        <taxon>Ornithinimicrobiaceae</taxon>
        <taxon>Ornithinimicrobium</taxon>
    </lineage>
</organism>
<evidence type="ECO:0000256" key="2">
    <source>
        <dbReference type="ARBA" id="ARBA00022448"/>
    </source>
</evidence>
<accession>A0ABY4YWQ8</accession>
<dbReference type="InterPro" id="IPR027417">
    <property type="entry name" value="P-loop_NTPase"/>
</dbReference>
<dbReference type="PROSITE" id="PS50893">
    <property type="entry name" value="ABC_TRANSPORTER_2"/>
    <property type="match status" value="1"/>
</dbReference>
<dbReference type="PANTHER" id="PTHR42711">
    <property type="entry name" value="ABC TRANSPORTER ATP-BINDING PROTEIN"/>
    <property type="match status" value="1"/>
</dbReference>
<reference evidence="7" key="1">
    <citation type="submission" date="2022-06" db="EMBL/GenBank/DDBJ databases">
        <title>Ornithinimicrobium HY1793.</title>
        <authorList>
            <person name="Huang Y."/>
        </authorList>
    </citation>
    <scope>NUCLEOTIDE SEQUENCE</scope>
    <source>
        <strain evidence="7">HY1793</strain>
    </source>
</reference>
<proteinExistence type="predicted"/>
<dbReference type="CDD" id="cd03230">
    <property type="entry name" value="ABC_DR_subfamily_A"/>
    <property type="match status" value="1"/>
</dbReference>
<evidence type="ECO:0000313" key="7">
    <source>
        <dbReference type="EMBL" id="USQ81206.1"/>
    </source>
</evidence>
<protein>
    <submittedName>
        <fullName evidence="7">ABC transporter ATP-binding protein</fullName>
    </submittedName>
</protein>
<dbReference type="SMART" id="SM00382">
    <property type="entry name" value="AAA"/>
    <property type="match status" value="1"/>
</dbReference>
<dbReference type="InterPro" id="IPR003439">
    <property type="entry name" value="ABC_transporter-like_ATP-bd"/>
</dbReference>
<keyword evidence="3" id="KW-0547">Nucleotide-binding</keyword>
<evidence type="ECO:0000313" key="8">
    <source>
        <dbReference type="Proteomes" id="UP001056455"/>
    </source>
</evidence>
<evidence type="ECO:0000256" key="5">
    <source>
        <dbReference type="ARBA" id="ARBA00023251"/>
    </source>
</evidence>
<dbReference type="PROSITE" id="PS00211">
    <property type="entry name" value="ABC_TRANSPORTER_1"/>
    <property type="match status" value="1"/>
</dbReference>
<dbReference type="EMBL" id="CP099489">
    <property type="protein sequence ID" value="USQ81206.1"/>
    <property type="molecule type" value="Genomic_DNA"/>
</dbReference>
<keyword evidence="2" id="KW-0813">Transport</keyword>
<dbReference type="Proteomes" id="UP001056455">
    <property type="component" value="Chromosome"/>
</dbReference>
<name>A0ABY4YWQ8_9MICO</name>
<evidence type="ECO:0000256" key="4">
    <source>
        <dbReference type="ARBA" id="ARBA00022840"/>
    </source>
</evidence>
<gene>
    <name evidence="7" type="ORF">NF556_06055</name>
</gene>
<dbReference type="InterPro" id="IPR003593">
    <property type="entry name" value="AAA+_ATPase"/>
</dbReference>
<dbReference type="GO" id="GO:0005524">
    <property type="term" value="F:ATP binding"/>
    <property type="evidence" value="ECO:0007669"/>
    <property type="project" value="UniProtKB-KW"/>
</dbReference>
<dbReference type="RefSeq" id="WP_252594590.1">
    <property type="nucleotide sequence ID" value="NZ_CP099489.1"/>
</dbReference>
<dbReference type="InterPro" id="IPR017871">
    <property type="entry name" value="ABC_transporter-like_CS"/>
</dbReference>
<dbReference type="Gene3D" id="3.40.50.300">
    <property type="entry name" value="P-loop containing nucleotide triphosphate hydrolases"/>
    <property type="match status" value="1"/>
</dbReference>
<keyword evidence="8" id="KW-1185">Reference proteome</keyword>
<dbReference type="Pfam" id="PF00005">
    <property type="entry name" value="ABC_tran"/>
    <property type="match status" value="1"/>
</dbReference>
<sequence>MPVIEIEELRKTYAGRHVVDGVNLTVEPGEIFGILGRNGAGKTTTVECAIGLRKPDGGRVHTFGLDPRAERARVLQSVGVQLQSAYLHMSLTVIEQVRLYRSFYRDGLDPDELLERLDLQRLRTARTDQLSGGELQRLSIATALVGKPRLAVLDELTSGLDSAARRQMWQLIEDMRDDGITIVLVSHFMEEVERLADRVAVLDAGRVVALDTPAGLVRAAGGDDAVRFRVHGPLEASLLTALPGVDDVSIEGTWVRVSGRGDLVGQVTSALMSHGIPATDFTTRTASLDDAFLQLTGHALGEPEPQPGLA</sequence>
<keyword evidence="5" id="KW-0046">Antibiotic resistance</keyword>
<dbReference type="InterPro" id="IPR050763">
    <property type="entry name" value="ABC_transporter_ATP-binding"/>
</dbReference>
<evidence type="ECO:0000256" key="3">
    <source>
        <dbReference type="ARBA" id="ARBA00022741"/>
    </source>
</evidence>
<feature type="domain" description="ABC transporter" evidence="6">
    <location>
        <begin position="4"/>
        <end position="229"/>
    </location>
</feature>
<evidence type="ECO:0000256" key="1">
    <source>
        <dbReference type="ARBA" id="ARBA00004202"/>
    </source>
</evidence>
<comment type="subcellular location">
    <subcellularLocation>
        <location evidence="1">Cell membrane</location>
        <topology evidence="1">Peripheral membrane protein</topology>
    </subcellularLocation>
</comment>
<keyword evidence="4 7" id="KW-0067">ATP-binding</keyword>